<keyword evidence="4" id="KW-1185">Reference proteome</keyword>
<protein>
    <recommendedName>
        <fullName evidence="2">Calcineurin-like phosphoesterase domain-containing protein</fullName>
    </recommendedName>
</protein>
<dbReference type="Pfam" id="PF00149">
    <property type="entry name" value="Metallophos"/>
    <property type="match status" value="1"/>
</dbReference>
<dbReference type="NCBIfam" id="TIGR04168">
    <property type="entry name" value="TIGR04168 family protein"/>
    <property type="match status" value="1"/>
</dbReference>
<feature type="compositionally biased region" description="Polar residues" evidence="1">
    <location>
        <begin position="292"/>
        <end position="302"/>
    </location>
</feature>
<feature type="region of interest" description="Disordered" evidence="1">
    <location>
        <begin position="19"/>
        <end position="41"/>
    </location>
</feature>
<dbReference type="CDD" id="cd07397">
    <property type="entry name" value="MPP_NostocDevT-like"/>
    <property type="match status" value="1"/>
</dbReference>
<sequence>MISGTTWLNAPTLRLGIATPTTPLQATKPSSRPTTMASTTPPSVRIAVVGDVHDYWNLEEDRKALQLLKPDLVLFTGDFGNENVDLVRSIANLDMTKAVILGNHDAWGTQKFSAREKDRVQLQLDCLGDEHVGYGRIDFPTAKLSIVGGRPFSCGGSTLFRKKLLIARYAVGDMDESAKRIYQSALGAPEDHSVVLLAHNGPTGLGCNMNDICGRDWVFGGGDNGDPDLAEAISQLKETTKLSIPLVVFGHMHKQLAHGNELRKMIVVGNDNTVYLNGAIVPRVKRLGNEQEMGTRSSLNNETSHRASESGGTSRAFTIAEILDGRVEKVVETWVSVIGEKTRMQEEHIMFSRVPTSYGDTL</sequence>
<gene>
    <name evidence="3" type="ORF">ACH5RR_006675</name>
</gene>
<name>A0ABD3APR0_9GENT</name>
<evidence type="ECO:0000259" key="2">
    <source>
        <dbReference type="Pfam" id="PF00149"/>
    </source>
</evidence>
<feature type="region of interest" description="Disordered" evidence="1">
    <location>
        <begin position="289"/>
        <end position="312"/>
    </location>
</feature>
<dbReference type="InterPro" id="IPR004843">
    <property type="entry name" value="Calcineurin-like_PHP"/>
</dbReference>
<evidence type="ECO:0000256" key="1">
    <source>
        <dbReference type="SAM" id="MobiDB-lite"/>
    </source>
</evidence>
<evidence type="ECO:0000313" key="3">
    <source>
        <dbReference type="EMBL" id="KAL3533154.1"/>
    </source>
</evidence>
<dbReference type="SUPFAM" id="SSF56300">
    <property type="entry name" value="Metallo-dependent phosphatases"/>
    <property type="match status" value="1"/>
</dbReference>
<organism evidence="3 4">
    <name type="scientific">Cinchona calisaya</name>
    <dbReference type="NCBI Taxonomy" id="153742"/>
    <lineage>
        <taxon>Eukaryota</taxon>
        <taxon>Viridiplantae</taxon>
        <taxon>Streptophyta</taxon>
        <taxon>Embryophyta</taxon>
        <taxon>Tracheophyta</taxon>
        <taxon>Spermatophyta</taxon>
        <taxon>Magnoliopsida</taxon>
        <taxon>eudicotyledons</taxon>
        <taxon>Gunneridae</taxon>
        <taxon>Pentapetalae</taxon>
        <taxon>asterids</taxon>
        <taxon>lamiids</taxon>
        <taxon>Gentianales</taxon>
        <taxon>Rubiaceae</taxon>
        <taxon>Cinchonoideae</taxon>
        <taxon>Cinchoneae</taxon>
        <taxon>Cinchona</taxon>
    </lineage>
</organism>
<proteinExistence type="predicted"/>
<dbReference type="EMBL" id="JBJUIK010000003">
    <property type="protein sequence ID" value="KAL3533154.1"/>
    <property type="molecule type" value="Genomic_DNA"/>
</dbReference>
<dbReference type="Gene3D" id="3.60.21.10">
    <property type="match status" value="1"/>
</dbReference>
<feature type="domain" description="Calcineurin-like phosphoesterase" evidence="2">
    <location>
        <begin position="45"/>
        <end position="254"/>
    </location>
</feature>
<evidence type="ECO:0000313" key="4">
    <source>
        <dbReference type="Proteomes" id="UP001630127"/>
    </source>
</evidence>
<dbReference type="InterPro" id="IPR027629">
    <property type="entry name" value="DevT-like"/>
</dbReference>
<dbReference type="PANTHER" id="PTHR35769">
    <property type="entry name" value="CALCINEURIN-LIKE METALLO-PHOSPHOESTERASE SUPERFAMILY PROTEIN"/>
    <property type="match status" value="1"/>
</dbReference>
<dbReference type="Proteomes" id="UP001630127">
    <property type="component" value="Unassembled WGS sequence"/>
</dbReference>
<reference evidence="3 4" key="1">
    <citation type="submission" date="2024-11" db="EMBL/GenBank/DDBJ databases">
        <title>A near-complete genome assembly of Cinchona calisaya.</title>
        <authorList>
            <person name="Lian D.C."/>
            <person name="Zhao X.W."/>
            <person name="Wei L."/>
        </authorList>
    </citation>
    <scope>NUCLEOTIDE SEQUENCE [LARGE SCALE GENOMIC DNA]</scope>
    <source>
        <tissue evidence="3">Nenye</tissue>
    </source>
</reference>
<dbReference type="AlphaFoldDB" id="A0ABD3APR0"/>
<comment type="caution">
    <text evidence="3">The sequence shown here is derived from an EMBL/GenBank/DDBJ whole genome shotgun (WGS) entry which is preliminary data.</text>
</comment>
<dbReference type="PANTHER" id="PTHR35769:SF2">
    <property type="entry name" value="CALCINEURIN-LIKE METALLO-PHOSPHOESTERASE SUPERFAMILY PROTEIN"/>
    <property type="match status" value="1"/>
</dbReference>
<dbReference type="InterPro" id="IPR029052">
    <property type="entry name" value="Metallo-depent_PP-like"/>
</dbReference>
<accession>A0ABD3APR0</accession>